<reference evidence="5 6" key="1">
    <citation type="submission" date="2019-03" db="EMBL/GenBank/DDBJ databases">
        <title>Freshwater and sediment microbial communities from various areas in North America, analyzing microbe dynamics in response to fracking.</title>
        <authorList>
            <person name="Lamendella R."/>
        </authorList>
    </citation>
    <scope>NUCLEOTIDE SEQUENCE [LARGE SCALE GENOMIC DNA]</scope>
    <source>
        <strain evidence="5 6">175.2</strain>
    </source>
</reference>
<evidence type="ECO:0000256" key="3">
    <source>
        <dbReference type="ARBA" id="ARBA00022764"/>
    </source>
</evidence>
<dbReference type="RefSeq" id="WP_132313766.1">
    <property type="nucleotide sequence ID" value="NZ_SMAR01000035.1"/>
</dbReference>
<dbReference type="InterPro" id="IPR006059">
    <property type="entry name" value="SBP"/>
</dbReference>
<dbReference type="InterPro" id="IPR006311">
    <property type="entry name" value="TAT_signal"/>
</dbReference>
<comment type="subcellular location">
    <subcellularLocation>
        <location evidence="1">Periplasm</location>
    </subcellularLocation>
</comment>
<proteinExistence type="inferred from homology"/>
<comment type="similarity">
    <text evidence="2">Belongs to the bacterial solute-binding protein 1 family.</text>
</comment>
<organism evidence="5 6">
    <name type="scientific">Martelella mediterranea</name>
    <dbReference type="NCBI Taxonomy" id="293089"/>
    <lineage>
        <taxon>Bacteria</taxon>
        <taxon>Pseudomonadati</taxon>
        <taxon>Pseudomonadota</taxon>
        <taxon>Alphaproteobacteria</taxon>
        <taxon>Hyphomicrobiales</taxon>
        <taxon>Aurantimonadaceae</taxon>
        <taxon>Martelella</taxon>
    </lineage>
</organism>
<dbReference type="Pfam" id="PF13416">
    <property type="entry name" value="SBP_bac_8"/>
    <property type="match status" value="1"/>
</dbReference>
<dbReference type="OrthoDB" id="9805950at2"/>
<dbReference type="AlphaFoldDB" id="A0A4R3NHV0"/>
<feature type="chain" id="PRO_5020479270" evidence="4">
    <location>
        <begin position="27"/>
        <end position="424"/>
    </location>
</feature>
<keyword evidence="4" id="KW-0732">Signal</keyword>
<keyword evidence="3" id="KW-0574">Periplasm</keyword>
<accession>A0A4R3NHV0</accession>
<dbReference type="Gene3D" id="3.40.190.10">
    <property type="entry name" value="Periplasmic binding protein-like II"/>
    <property type="match status" value="1"/>
</dbReference>
<protein>
    <submittedName>
        <fullName evidence="5">Carbohydrate ABC transporter substrate-binding protein (CUT1 family)</fullName>
    </submittedName>
</protein>
<evidence type="ECO:0000313" key="5">
    <source>
        <dbReference type="EMBL" id="TCT33070.1"/>
    </source>
</evidence>
<name>A0A4R3NHV0_9HYPH</name>
<evidence type="ECO:0000256" key="2">
    <source>
        <dbReference type="ARBA" id="ARBA00008520"/>
    </source>
</evidence>
<dbReference type="PROSITE" id="PS51318">
    <property type="entry name" value="TAT"/>
    <property type="match status" value="1"/>
</dbReference>
<keyword evidence="6" id="KW-1185">Reference proteome</keyword>
<dbReference type="InterPro" id="IPR050490">
    <property type="entry name" value="Bact_solute-bd_prot1"/>
</dbReference>
<gene>
    <name evidence="5" type="ORF">EDC90_103532</name>
</gene>
<feature type="signal peptide" evidence="4">
    <location>
        <begin position="1"/>
        <end position="26"/>
    </location>
</feature>
<comment type="caution">
    <text evidence="5">The sequence shown here is derived from an EMBL/GenBank/DDBJ whole genome shotgun (WGS) entry which is preliminary data.</text>
</comment>
<evidence type="ECO:0000256" key="4">
    <source>
        <dbReference type="SAM" id="SignalP"/>
    </source>
</evidence>
<dbReference type="EMBL" id="SMAR01000035">
    <property type="protein sequence ID" value="TCT33070.1"/>
    <property type="molecule type" value="Genomic_DNA"/>
</dbReference>
<dbReference type="PANTHER" id="PTHR43649">
    <property type="entry name" value="ARABINOSE-BINDING PROTEIN-RELATED"/>
    <property type="match status" value="1"/>
</dbReference>
<dbReference type="GO" id="GO:0042597">
    <property type="term" value="C:periplasmic space"/>
    <property type="evidence" value="ECO:0007669"/>
    <property type="project" value="UniProtKB-SubCell"/>
</dbReference>
<sequence>MQTRRQILTSSAALAATLALPRFASAAVSSDVKANLTTYNWGNPDEAQAYAAAFARFQERFPNVSVADNITPVSSWSDYADKLVTQIAGGNPPDIINIAIEGVRLAVDKGLLMPLDDLIAANPQARALLDTIPLQLRDALSVDGKLYEVPNGWQTMVIHYNKKVFDEAGVAYPKPGWTWDDFLDTAKALTKGEQEQRVYGFGMPWFNFAIHPWYLTNGTYPVSDDYTESNLTDPKMVEVAQWLHDLVHVHKVSPDPIGLNVYDQFAAGRFGMTGAGRWPVAGWVKNGFTDFDIVEWPRKAASATVFGGAGWGISPESKNPELAFKAIMELVSVETVTEVMDIGQQIPIYREVAESPAFLAHPENAELFYNVIETARPVASPKYFNALDRILGRVMDEVITNSKSPEDALASGDRELKRAIRRAG</sequence>
<dbReference type="PANTHER" id="PTHR43649:SF30">
    <property type="entry name" value="ABC TRANSPORTER SUBSTRATE-BINDING PROTEIN"/>
    <property type="match status" value="1"/>
</dbReference>
<evidence type="ECO:0000256" key="1">
    <source>
        <dbReference type="ARBA" id="ARBA00004418"/>
    </source>
</evidence>
<dbReference type="CDD" id="cd13585">
    <property type="entry name" value="PBP2_TMBP_like"/>
    <property type="match status" value="1"/>
</dbReference>
<dbReference type="SUPFAM" id="SSF53850">
    <property type="entry name" value="Periplasmic binding protein-like II"/>
    <property type="match status" value="1"/>
</dbReference>
<dbReference type="Proteomes" id="UP000295097">
    <property type="component" value="Unassembled WGS sequence"/>
</dbReference>
<evidence type="ECO:0000313" key="6">
    <source>
        <dbReference type="Proteomes" id="UP000295097"/>
    </source>
</evidence>